<gene>
    <name evidence="2" type="ORF">SI859A1_03163</name>
</gene>
<organism evidence="2 3">
    <name type="scientific">Aurantimonas manganoxydans (strain ATCC BAA-1229 / DSM 21871 / SI85-9A1)</name>
    <dbReference type="NCBI Taxonomy" id="287752"/>
    <lineage>
        <taxon>Bacteria</taxon>
        <taxon>Pseudomonadati</taxon>
        <taxon>Pseudomonadota</taxon>
        <taxon>Alphaproteobacteria</taxon>
        <taxon>Hyphomicrobiales</taxon>
        <taxon>Aurantimonadaceae</taxon>
        <taxon>Aurantimonas</taxon>
    </lineage>
</organism>
<evidence type="ECO:0000313" key="2">
    <source>
        <dbReference type="EMBL" id="EAS48956.1"/>
    </source>
</evidence>
<dbReference type="EMBL" id="AAPJ01000006">
    <property type="protein sequence ID" value="EAS48956.1"/>
    <property type="molecule type" value="Genomic_DNA"/>
</dbReference>
<dbReference type="Proteomes" id="UP000000321">
    <property type="component" value="Unassembled WGS sequence"/>
</dbReference>
<dbReference type="BioCyc" id="AURANTIMONAS:SI859A1_03163-MONOMER"/>
<name>Q1YFL7_AURMS</name>
<dbReference type="HOGENOM" id="CLU_127670_0_0_5"/>
<proteinExistence type="predicted"/>
<dbReference type="Pfam" id="PF20066">
    <property type="entry name" value="Glyoxalase_8"/>
    <property type="match status" value="1"/>
</dbReference>
<dbReference type="AlphaFoldDB" id="Q1YFL7"/>
<feature type="domain" description="Glyoxalase-related protein" evidence="1">
    <location>
        <begin position="15"/>
        <end position="154"/>
    </location>
</feature>
<sequence length="155" mass="16853">MRRPRKVQQMTGMPHTPTATDYKAQARRLRAGLADTGHDLTHSAALELVARQHGVRDWNTLSALAARGRSVADLTIGSTVAGRYLGHDFTGELVALHALSKSGRYRASIQFDTPVDVVAFDSFSAFRRRVTVTVDATGATTEKTSDGRPHLQLAL</sequence>
<comment type="caution">
    <text evidence="2">The sequence shown here is derived from an EMBL/GenBank/DDBJ whole genome shotgun (WGS) entry which is preliminary data.</text>
</comment>
<dbReference type="RefSeq" id="WP_009210977.1">
    <property type="nucleotide sequence ID" value="NZ_BBWP01000004.1"/>
</dbReference>
<reference evidence="2 3" key="1">
    <citation type="journal article" date="2008" name="Appl. Environ. Microbiol.">
        <title>Genomic insights into Mn(II) oxidation by the marine alphaproteobacterium Aurantimonas sp. strain SI85-9A1.</title>
        <authorList>
            <person name="Dick G.J."/>
            <person name="Podell S."/>
            <person name="Johnson H.A."/>
            <person name="Rivera-Espinoza Y."/>
            <person name="Bernier-Latmani R."/>
            <person name="McCarthy J.K."/>
            <person name="Torpey J.W."/>
            <person name="Clement B.G."/>
            <person name="Gaasterland T."/>
            <person name="Tebo B.M."/>
        </authorList>
    </citation>
    <scope>NUCLEOTIDE SEQUENCE [LARGE SCALE GENOMIC DNA]</scope>
    <source>
        <strain evidence="2 3">SI85-9A1</strain>
    </source>
</reference>
<evidence type="ECO:0000313" key="3">
    <source>
        <dbReference type="Proteomes" id="UP000000321"/>
    </source>
</evidence>
<evidence type="ECO:0000259" key="1">
    <source>
        <dbReference type="Pfam" id="PF20066"/>
    </source>
</evidence>
<keyword evidence="3" id="KW-1185">Reference proteome</keyword>
<dbReference type="InterPro" id="IPR045517">
    <property type="entry name" value="Glyoxalase_8"/>
</dbReference>
<protein>
    <recommendedName>
        <fullName evidence="1">Glyoxalase-related protein domain-containing protein</fullName>
    </recommendedName>
</protein>
<accession>Q1YFL7</accession>